<keyword evidence="4" id="KW-1185">Reference proteome</keyword>
<evidence type="ECO:0000313" key="4">
    <source>
        <dbReference type="Proteomes" id="UP001472677"/>
    </source>
</evidence>
<sequence length="115" mass="13274">MLSLLILTPFAIAVEGPKLWAVGWHKEDVDLMHSLGVDSYRKGANVKGYYAWSLPDDFEWNNGYTIEFGLHHVDRKTLTRRPKSSATRYKNLVAEHSKVKDQQQAEDVENGLFYY</sequence>
<dbReference type="InterPro" id="IPR017853">
    <property type="entry name" value="GH"/>
</dbReference>
<organism evidence="3 4">
    <name type="scientific">Hibiscus sabdariffa</name>
    <name type="common">roselle</name>
    <dbReference type="NCBI Taxonomy" id="183260"/>
    <lineage>
        <taxon>Eukaryota</taxon>
        <taxon>Viridiplantae</taxon>
        <taxon>Streptophyta</taxon>
        <taxon>Embryophyta</taxon>
        <taxon>Tracheophyta</taxon>
        <taxon>Spermatophyta</taxon>
        <taxon>Magnoliopsida</taxon>
        <taxon>eudicotyledons</taxon>
        <taxon>Gunneridae</taxon>
        <taxon>Pentapetalae</taxon>
        <taxon>rosids</taxon>
        <taxon>malvids</taxon>
        <taxon>Malvales</taxon>
        <taxon>Malvaceae</taxon>
        <taxon>Malvoideae</taxon>
        <taxon>Hibiscus</taxon>
    </lineage>
</organism>
<gene>
    <name evidence="3" type="ORF">V6N12_019665</name>
</gene>
<dbReference type="PRINTS" id="PR00131">
    <property type="entry name" value="GLHYDRLASE1"/>
</dbReference>
<dbReference type="Gene3D" id="3.20.20.80">
    <property type="entry name" value="Glycosidases"/>
    <property type="match status" value="1"/>
</dbReference>
<dbReference type="Pfam" id="PF00232">
    <property type="entry name" value="Glyco_hydro_1"/>
    <property type="match status" value="1"/>
</dbReference>
<evidence type="ECO:0000313" key="3">
    <source>
        <dbReference type="EMBL" id="KAK8501926.1"/>
    </source>
</evidence>
<accession>A0ABR2B4Y7</accession>
<evidence type="ECO:0000256" key="2">
    <source>
        <dbReference type="RuleBase" id="RU003690"/>
    </source>
</evidence>
<comment type="caution">
    <text evidence="3">The sequence shown here is derived from an EMBL/GenBank/DDBJ whole genome shotgun (WGS) entry which is preliminary data.</text>
</comment>
<dbReference type="Proteomes" id="UP001472677">
    <property type="component" value="Unassembled WGS sequence"/>
</dbReference>
<evidence type="ECO:0000256" key="1">
    <source>
        <dbReference type="ARBA" id="ARBA00010838"/>
    </source>
</evidence>
<name>A0ABR2B4Y7_9ROSI</name>
<dbReference type="SUPFAM" id="SSF51445">
    <property type="entry name" value="(Trans)glycosidases"/>
    <property type="match status" value="1"/>
</dbReference>
<dbReference type="EMBL" id="JBBPBM010000179">
    <property type="protein sequence ID" value="KAK8501926.1"/>
    <property type="molecule type" value="Genomic_DNA"/>
</dbReference>
<proteinExistence type="inferred from homology"/>
<reference evidence="3 4" key="1">
    <citation type="journal article" date="2024" name="G3 (Bethesda)">
        <title>Genome assembly of Hibiscus sabdariffa L. provides insights into metabolisms of medicinal natural products.</title>
        <authorList>
            <person name="Kim T."/>
        </authorList>
    </citation>
    <scope>NUCLEOTIDE SEQUENCE [LARGE SCALE GENOMIC DNA]</scope>
    <source>
        <strain evidence="3">TK-2024</strain>
        <tissue evidence="3">Old leaves</tissue>
    </source>
</reference>
<comment type="similarity">
    <text evidence="1 2">Belongs to the glycosyl hydrolase 1 family.</text>
</comment>
<dbReference type="PANTHER" id="PTHR10353">
    <property type="entry name" value="GLYCOSYL HYDROLASE"/>
    <property type="match status" value="1"/>
</dbReference>
<dbReference type="PANTHER" id="PTHR10353:SF227">
    <property type="entry name" value="BETA-GLUCOSIDASE 46-LIKE ISOFORM X1"/>
    <property type="match status" value="1"/>
</dbReference>
<dbReference type="InterPro" id="IPR001360">
    <property type="entry name" value="Glyco_hydro_1"/>
</dbReference>
<protein>
    <submittedName>
        <fullName evidence="3">Uncharacterized protein</fullName>
    </submittedName>
</protein>